<dbReference type="GO" id="GO:0009307">
    <property type="term" value="P:DNA restriction-modification system"/>
    <property type="evidence" value="ECO:0007669"/>
    <property type="project" value="UniProtKB-KW"/>
</dbReference>
<feature type="domain" description="Type I restriction modification DNA specificity" evidence="5">
    <location>
        <begin position="66"/>
        <end position="164"/>
    </location>
</feature>
<evidence type="ECO:0000313" key="6">
    <source>
        <dbReference type="EMBL" id="ADK68762.1"/>
    </source>
</evidence>
<dbReference type="HOGENOM" id="CLU_021095_3_3_11"/>
<dbReference type="InterPro" id="IPR000055">
    <property type="entry name" value="Restrct_endonuc_typeI_TRD"/>
</dbReference>
<dbReference type="REBASE" id="27095">
    <property type="entry name" value="S2.OulORF1673P"/>
</dbReference>
<evidence type="ECO:0000256" key="2">
    <source>
        <dbReference type="ARBA" id="ARBA00022747"/>
    </source>
</evidence>
<dbReference type="InterPro" id="IPR044946">
    <property type="entry name" value="Restrct_endonuc_typeI_TRD_sf"/>
</dbReference>
<organism evidence="6 7">
    <name type="scientific">Olsenella uli (strain ATCC 49627 / DSM 7084 / CCUG 31166 / CIP 109912 / JCM 12494 / LMG 11480 / NCIMB 702895 / VPI D76D-27C)</name>
    <name type="common">Lactobacillus uli</name>
    <dbReference type="NCBI Taxonomy" id="633147"/>
    <lineage>
        <taxon>Bacteria</taxon>
        <taxon>Bacillati</taxon>
        <taxon>Actinomycetota</taxon>
        <taxon>Coriobacteriia</taxon>
        <taxon>Coriobacteriales</taxon>
        <taxon>Atopobiaceae</taxon>
        <taxon>Olsenella</taxon>
    </lineage>
</organism>
<dbReference type="CDD" id="cd16961">
    <property type="entry name" value="RMtype1_S_TRD-CR_like"/>
    <property type="match status" value="1"/>
</dbReference>
<dbReference type="eggNOG" id="COG0732">
    <property type="taxonomic scope" value="Bacteria"/>
</dbReference>
<dbReference type="PANTHER" id="PTHR43140:SF1">
    <property type="entry name" value="TYPE I RESTRICTION ENZYME ECOKI SPECIFICITY SUBUNIT"/>
    <property type="match status" value="1"/>
</dbReference>
<dbReference type="GO" id="GO:0003677">
    <property type="term" value="F:DNA binding"/>
    <property type="evidence" value="ECO:0007669"/>
    <property type="project" value="UniProtKB-KW"/>
</dbReference>
<comment type="subunit">
    <text evidence="4">The methyltransferase is composed of M and S polypeptides.</text>
</comment>
<dbReference type="Proteomes" id="UP000000333">
    <property type="component" value="Chromosome"/>
</dbReference>
<comment type="similarity">
    <text evidence="1">Belongs to the type-I restriction system S methylase family.</text>
</comment>
<evidence type="ECO:0000256" key="3">
    <source>
        <dbReference type="ARBA" id="ARBA00023125"/>
    </source>
</evidence>
<proteinExistence type="inferred from homology"/>
<dbReference type="Gene3D" id="3.90.220.20">
    <property type="entry name" value="DNA methylase specificity domains"/>
    <property type="match status" value="1"/>
</dbReference>
<evidence type="ECO:0000256" key="1">
    <source>
        <dbReference type="ARBA" id="ARBA00010923"/>
    </source>
</evidence>
<dbReference type="KEGG" id="ols:Olsu_1670"/>
<dbReference type="SUPFAM" id="SSF116734">
    <property type="entry name" value="DNA methylase specificity domain"/>
    <property type="match status" value="1"/>
</dbReference>
<keyword evidence="3" id="KW-0238">DNA-binding</keyword>
<sequence length="176" mass="19884">MIEVPFDVPDSWAWVRLSSICQPQGSHRPTGKLFRYIDIDSIDNVRCKIIEPKLLSTADAPSRARRAVAKGSVLFSMVRPYLRNIALAFDEHDGCVASTGFYVCTASSDSIDSEWLFLCMKSDYFVNAINVHMRGDNSPSVRKDDMDEMLVPIPPQPEQNRIVREVARLLLLLQPN</sequence>
<dbReference type="Pfam" id="PF01420">
    <property type="entry name" value="Methylase_S"/>
    <property type="match status" value="1"/>
</dbReference>
<accession>E1QXA9</accession>
<dbReference type="STRING" id="633147.Olsu_1670"/>
<protein>
    <submittedName>
        <fullName evidence="6">Restriction modification system DNA specificity domain protein</fullName>
    </submittedName>
</protein>
<dbReference type="AlphaFoldDB" id="E1QXA9"/>
<keyword evidence="2" id="KW-0680">Restriction system</keyword>
<keyword evidence="7" id="KW-1185">Reference proteome</keyword>
<name>E1QXA9_OLSUV</name>
<dbReference type="EMBL" id="CP002106">
    <property type="protein sequence ID" value="ADK68762.1"/>
    <property type="molecule type" value="Genomic_DNA"/>
</dbReference>
<dbReference type="PANTHER" id="PTHR43140">
    <property type="entry name" value="TYPE-1 RESTRICTION ENZYME ECOKI SPECIFICITY PROTEIN"/>
    <property type="match status" value="1"/>
</dbReference>
<reference evidence="6 7" key="1">
    <citation type="journal article" date="2010" name="Stand. Genomic Sci.">
        <title>Complete genome sequence of Olsenella uli type strain (VPI D76D-27C).</title>
        <authorList>
            <person name="Goker M."/>
            <person name="Held B."/>
            <person name="Lucas S."/>
            <person name="Nolan M."/>
            <person name="Yasawong M."/>
            <person name="Glavina Del Rio T."/>
            <person name="Tice H."/>
            <person name="Cheng J.F."/>
            <person name="Bruce D."/>
            <person name="Detter J.C."/>
            <person name="Tapia R."/>
            <person name="Han C."/>
            <person name="Goodwin L."/>
            <person name="Pitluck S."/>
            <person name="Liolios K."/>
            <person name="Ivanova N."/>
            <person name="Mavromatis K."/>
            <person name="Mikhailova N."/>
            <person name="Pati A."/>
            <person name="Chen A."/>
            <person name="Palaniappan K."/>
            <person name="Land M."/>
            <person name="Hauser L."/>
            <person name="Chang Y.J."/>
            <person name="Jeffries C.D."/>
            <person name="Rohde M."/>
            <person name="Sikorski J."/>
            <person name="Pukall R."/>
            <person name="Woyke T."/>
            <person name="Bristow J."/>
            <person name="Eisen J.A."/>
            <person name="Markowitz V."/>
            <person name="Hugenholtz P."/>
            <person name="Kyrpides N.C."/>
            <person name="Klenk H.P."/>
            <person name="Lapidus A."/>
        </authorList>
    </citation>
    <scope>NUCLEOTIDE SEQUENCE [LARGE SCALE GENOMIC DNA]</scope>
    <source>
        <strain evidence="7">ATCC 49627 / DSM 7084 / CIP 109912 / JCM 12494 / NCIMB 702895 / VPI D76D-27C</strain>
    </source>
</reference>
<evidence type="ECO:0000256" key="4">
    <source>
        <dbReference type="ARBA" id="ARBA00038652"/>
    </source>
</evidence>
<evidence type="ECO:0000313" key="7">
    <source>
        <dbReference type="Proteomes" id="UP000000333"/>
    </source>
</evidence>
<dbReference type="InterPro" id="IPR051212">
    <property type="entry name" value="Type-I_RE_S_subunit"/>
</dbReference>
<gene>
    <name evidence="6" type="ordered locus">Olsu_1670</name>
</gene>
<evidence type="ECO:0000259" key="5">
    <source>
        <dbReference type="Pfam" id="PF01420"/>
    </source>
</evidence>